<evidence type="ECO:0000313" key="2">
    <source>
        <dbReference type="EMBL" id="QDV69940.1"/>
    </source>
</evidence>
<protein>
    <submittedName>
        <fullName evidence="2">Bifunctional protein PaaZ</fullName>
    </submittedName>
</protein>
<dbReference type="InterPro" id="IPR052342">
    <property type="entry name" value="MCH/BMMD"/>
</dbReference>
<dbReference type="KEGG" id="rcf:Poly24_36580"/>
<dbReference type="InterPro" id="IPR029069">
    <property type="entry name" value="HotDog_dom_sf"/>
</dbReference>
<dbReference type="AlphaFoldDB" id="A0A518JWM0"/>
<proteinExistence type="predicted"/>
<dbReference type="EMBL" id="CP036348">
    <property type="protein sequence ID" value="QDV69940.1"/>
    <property type="molecule type" value="Genomic_DNA"/>
</dbReference>
<dbReference type="PANTHER" id="PTHR43664:SF1">
    <property type="entry name" value="BETA-METHYLMALYL-COA DEHYDRATASE"/>
    <property type="match status" value="1"/>
</dbReference>
<evidence type="ECO:0000313" key="3">
    <source>
        <dbReference type="Proteomes" id="UP000315082"/>
    </source>
</evidence>
<reference evidence="2 3" key="1">
    <citation type="submission" date="2019-02" db="EMBL/GenBank/DDBJ databases">
        <title>Deep-cultivation of Planctomycetes and their phenomic and genomic characterization uncovers novel biology.</title>
        <authorList>
            <person name="Wiegand S."/>
            <person name="Jogler M."/>
            <person name="Boedeker C."/>
            <person name="Pinto D."/>
            <person name="Vollmers J."/>
            <person name="Rivas-Marin E."/>
            <person name="Kohn T."/>
            <person name="Peeters S.H."/>
            <person name="Heuer A."/>
            <person name="Rast P."/>
            <person name="Oberbeckmann S."/>
            <person name="Bunk B."/>
            <person name="Jeske O."/>
            <person name="Meyerdierks A."/>
            <person name="Storesund J.E."/>
            <person name="Kallscheuer N."/>
            <person name="Luecker S."/>
            <person name="Lage O.M."/>
            <person name="Pohl T."/>
            <person name="Merkel B.J."/>
            <person name="Hornburger P."/>
            <person name="Mueller R.-W."/>
            <person name="Bruemmer F."/>
            <person name="Labrenz M."/>
            <person name="Spormann A.M."/>
            <person name="Op den Camp H."/>
            <person name="Overmann J."/>
            <person name="Amann R."/>
            <person name="Jetten M.S.M."/>
            <person name="Mascher T."/>
            <person name="Medema M.H."/>
            <person name="Devos D.P."/>
            <person name="Kaster A.-K."/>
            <person name="Ovreas L."/>
            <person name="Rohde M."/>
            <person name="Galperin M.Y."/>
            <person name="Jogler C."/>
        </authorList>
    </citation>
    <scope>NUCLEOTIDE SEQUENCE [LARGE SCALE GENOMIC DNA]</scope>
    <source>
        <strain evidence="2 3">Poly24</strain>
    </source>
</reference>
<gene>
    <name evidence="2" type="primary">paaZ</name>
    <name evidence="2" type="ORF">Poly24_36580</name>
</gene>
<dbReference type="InterPro" id="IPR002539">
    <property type="entry name" value="MaoC-like_dom"/>
</dbReference>
<evidence type="ECO:0000259" key="1">
    <source>
        <dbReference type="Pfam" id="PF01575"/>
    </source>
</evidence>
<dbReference type="Gene3D" id="3.10.129.10">
    <property type="entry name" value="Hotdog Thioesterase"/>
    <property type="match status" value="1"/>
</dbReference>
<organism evidence="2 3">
    <name type="scientific">Rosistilla carotiformis</name>
    <dbReference type="NCBI Taxonomy" id="2528017"/>
    <lineage>
        <taxon>Bacteria</taxon>
        <taxon>Pseudomonadati</taxon>
        <taxon>Planctomycetota</taxon>
        <taxon>Planctomycetia</taxon>
        <taxon>Pirellulales</taxon>
        <taxon>Pirellulaceae</taxon>
        <taxon>Rosistilla</taxon>
    </lineage>
</organism>
<dbReference type="Pfam" id="PF01575">
    <property type="entry name" value="MaoC_dehydratas"/>
    <property type="match status" value="1"/>
</dbReference>
<feature type="domain" description="MaoC-like" evidence="1">
    <location>
        <begin position="18"/>
        <end position="113"/>
    </location>
</feature>
<name>A0A518JWM0_9BACT</name>
<dbReference type="Proteomes" id="UP000315082">
    <property type="component" value="Chromosome"/>
</dbReference>
<dbReference type="SUPFAM" id="SSF54637">
    <property type="entry name" value="Thioesterase/thiol ester dehydrase-isomerase"/>
    <property type="match status" value="1"/>
</dbReference>
<dbReference type="PANTHER" id="PTHR43664">
    <property type="entry name" value="MONOAMINE OXIDASE-RELATED"/>
    <property type="match status" value="1"/>
</dbReference>
<sequence length="161" mass="18022">MNETLYLEDLHKGDHWVSPSRTITRDQVIGFADLTGDHDPLHVDEDFARKSAFRKPIAHGLLGLSIMAGLSSNHPQVHTIAFTDLEDWQFKHPIFFGDTVHVETEIIAIQPHGRRAGKVTWFRQLINQSGLVVQQGSLVTIVAAKTATKVRRKATEAHESV</sequence>
<keyword evidence="3" id="KW-1185">Reference proteome</keyword>
<accession>A0A518JWM0</accession>
<dbReference type="RefSeq" id="WP_197451995.1">
    <property type="nucleotide sequence ID" value="NZ_CP036348.1"/>
</dbReference>